<accession>A0A7W5FM86</accession>
<dbReference type="RefSeq" id="WP_221401275.1">
    <property type="nucleotide sequence ID" value="NZ_JACHXK010000004.1"/>
</dbReference>
<dbReference type="InterPro" id="IPR013328">
    <property type="entry name" value="6PGD_dom2"/>
</dbReference>
<sequence>MGLGIAQTAASSGYAVIMIDVDLEAAVKGIAKIDGQLSRLAAKGRINEEQRLETLGKLRPAAGLKEAGDAAVVIEAAPEHKALKLQLFRELDQICDRKAVLASNTSSIPITEIAAAAKHDDRVIGMHFMNPVPVMPLVEVIRGLATSDEAAGRIMSLAQAMGKTPVEVRDVPGFAANRILMPMINEAIYTVYEGVASPAAVDQVMMLGMRHPMGPITLADFIGLDTCLSIMETLHQGFGDPKYRPCPLLRSYVAAGWLGRKTGRGFYVYEEQER</sequence>
<feature type="site" description="Important for catalytic activity" evidence="4">
    <location>
        <position position="127"/>
    </location>
</feature>
<dbReference type="UniPathway" id="UPA00863"/>
<dbReference type="AlphaFoldDB" id="A0A7W5FM86"/>
<dbReference type="GO" id="GO:0019605">
    <property type="term" value="P:butyrate metabolic process"/>
    <property type="evidence" value="ECO:0007669"/>
    <property type="project" value="UniProtKB-UniPathway"/>
</dbReference>
<evidence type="ECO:0000256" key="4">
    <source>
        <dbReference type="PIRSR" id="PIRSR000105-1"/>
    </source>
</evidence>
<gene>
    <name evidence="7" type="ORF">FHS18_002102</name>
</gene>
<dbReference type="PROSITE" id="PS00067">
    <property type="entry name" value="3HCDH"/>
    <property type="match status" value="1"/>
</dbReference>
<dbReference type="InterPro" id="IPR008927">
    <property type="entry name" value="6-PGluconate_DH-like_C_sf"/>
</dbReference>
<dbReference type="PANTHER" id="PTHR48075:SF5">
    <property type="entry name" value="3-HYDROXYBUTYRYL-COA DEHYDROGENASE"/>
    <property type="match status" value="1"/>
</dbReference>
<evidence type="ECO:0000259" key="5">
    <source>
        <dbReference type="Pfam" id="PF00725"/>
    </source>
</evidence>
<evidence type="ECO:0000256" key="3">
    <source>
        <dbReference type="ARBA" id="ARBA00023002"/>
    </source>
</evidence>
<proteinExistence type="inferred from homology"/>
<evidence type="ECO:0000313" key="8">
    <source>
        <dbReference type="Proteomes" id="UP000570361"/>
    </source>
</evidence>
<dbReference type="PANTHER" id="PTHR48075">
    <property type="entry name" value="3-HYDROXYACYL-COA DEHYDROGENASE FAMILY PROTEIN"/>
    <property type="match status" value="1"/>
</dbReference>
<dbReference type="GO" id="GO:0070403">
    <property type="term" value="F:NAD+ binding"/>
    <property type="evidence" value="ECO:0007669"/>
    <property type="project" value="InterPro"/>
</dbReference>
<dbReference type="EC" id="1.1.1.157" evidence="7"/>
<evidence type="ECO:0000256" key="1">
    <source>
        <dbReference type="ARBA" id="ARBA00005086"/>
    </source>
</evidence>
<name>A0A7W5FM86_9BACL</name>
<dbReference type="Pfam" id="PF02737">
    <property type="entry name" value="3HCDH_N"/>
    <property type="match status" value="1"/>
</dbReference>
<evidence type="ECO:0000259" key="6">
    <source>
        <dbReference type="Pfam" id="PF02737"/>
    </source>
</evidence>
<feature type="domain" description="3-hydroxyacyl-CoA dehydrogenase C-terminal" evidence="5">
    <location>
        <begin position="173"/>
        <end position="269"/>
    </location>
</feature>
<dbReference type="Pfam" id="PF00725">
    <property type="entry name" value="3HCDH"/>
    <property type="match status" value="1"/>
</dbReference>
<keyword evidence="8" id="KW-1185">Reference proteome</keyword>
<dbReference type="InterPro" id="IPR022694">
    <property type="entry name" value="3-OHacyl-CoA_DH"/>
</dbReference>
<comment type="similarity">
    <text evidence="2">Belongs to the 3-hydroxyacyl-CoA dehydrogenase family.</text>
</comment>
<evidence type="ECO:0000313" key="7">
    <source>
        <dbReference type="EMBL" id="MBB3110035.1"/>
    </source>
</evidence>
<evidence type="ECO:0000256" key="2">
    <source>
        <dbReference type="ARBA" id="ARBA00009463"/>
    </source>
</evidence>
<dbReference type="GO" id="GO:0008691">
    <property type="term" value="F:3-hydroxybutyryl-CoA dehydrogenase activity"/>
    <property type="evidence" value="ECO:0007669"/>
    <property type="project" value="UniProtKB-EC"/>
</dbReference>
<organism evidence="7 8">
    <name type="scientific">Paenibacillus phyllosphaerae</name>
    <dbReference type="NCBI Taxonomy" id="274593"/>
    <lineage>
        <taxon>Bacteria</taxon>
        <taxon>Bacillati</taxon>
        <taxon>Bacillota</taxon>
        <taxon>Bacilli</taxon>
        <taxon>Bacillales</taxon>
        <taxon>Paenibacillaceae</taxon>
        <taxon>Paenibacillus</taxon>
    </lineage>
</organism>
<keyword evidence="3 7" id="KW-0560">Oxidoreductase</keyword>
<dbReference type="Proteomes" id="UP000570361">
    <property type="component" value="Unassembled WGS sequence"/>
</dbReference>
<dbReference type="PIRSF" id="PIRSF000105">
    <property type="entry name" value="HCDH"/>
    <property type="match status" value="1"/>
</dbReference>
<reference evidence="7 8" key="1">
    <citation type="submission" date="2020-08" db="EMBL/GenBank/DDBJ databases">
        <title>Genomic Encyclopedia of Type Strains, Phase III (KMG-III): the genomes of soil and plant-associated and newly described type strains.</title>
        <authorList>
            <person name="Whitman W."/>
        </authorList>
    </citation>
    <scope>NUCLEOTIDE SEQUENCE [LARGE SCALE GENOMIC DNA]</scope>
    <source>
        <strain evidence="7 8">CECT 5862</strain>
    </source>
</reference>
<comment type="pathway">
    <text evidence="1">Lipid metabolism; butanoate metabolism.</text>
</comment>
<comment type="caution">
    <text evidence="7">The sequence shown here is derived from an EMBL/GenBank/DDBJ whole genome shotgun (WGS) entry which is preliminary data.</text>
</comment>
<feature type="domain" description="3-hydroxyacyl-CoA dehydrogenase NAD binding" evidence="6">
    <location>
        <begin position="1"/>
        <end position="170"/>
    </location>
</feature>
<dbReference type="Gene3D" id="3.40.50.720">
    <property type="entry name" value="NAD(P)-binding Rossmann-like Domain"/>
    <property type="match status" value="1"/>
</dbReference>
<dbReference type="InterPro" id="IPR036291">
    <property type="entry name" value="NAD(P)-bd_dom_sf"/>
</dbReference>
<dbReference type="InterPro" id="IPR006180">
    <property type="entry name" value="3-OHacyl-CoA_DH_CS"/>
</dbReference>
<dbReference type="Gene3D" id="1.10.1040.10">
    <property type="entry name" value="N-(1-d-carboxylethyl)-l-norvaline Dehydrogenase, domain 2"/>
    <property type="match status" value="1"/>
</dbReference>
<dbReference type="InterPro" id="IPR006176">
    <property type="entry name" value="3-OHacyl-CoA_DH_NAD-bd"/>
</dbReference>
<dbReference type="FunFam" id="3.40.50.720:FF:000009">
    <property type="entry name" value="Fatty oxidation complex, alpha subunit"/>
    <property type="match status" value="1"/>
</dbReference>
<dbReference type="SUPFAM" id="SSF48179">
    <property type="entry name" value="6-phosphogluconate dehydrogenase C-terminal domain-like"/>
    <property type="match status" value="1"/>
</dbReference>
<dbReference type="InterPro" id="IPR006108">
    <property type="entry name" value="3HC_DH_C"/>
</dbReference>
<dbReference type="EMBL" id="JACHXK010000004">
    <property type="protein sequence ID" value="MBB3110035.1"/>
    <property type="molecule type" value="Genomic_DNA"/>
</dbReference>
<dbReference type="SUPFAM" id="SSF51735">
    <property type="entry name" value="NAD(P)-binding Rossmann-fold domains"/>
    <property type="match status" value="1"/>
</dbReference>
<protein>
    <submittedName>
        <fullName evidence="7">3-hydroxybutyryl-CoA dehydrogenase</fullName>
        <ecNumber evidence="7">1.1.1.157</ecNumber>
    </submittedName>
</protein>